<dbReference type="OrthoDB" id="15001at2759"/>
<comment type="similarity">
    <text evidence="2">Belongs to the POMP/UMP1 family.</text>
</comment>
<keyword evidence="4" id="KW-1185">Reference proteome</keyword>
<evidence type="ECO:0008006" key="5">
    <source>
        <dbReference type="Google" id="ProtNLM"/>
    </source>
</evidence>
<dbReference type="InterPro" id="IPR008012">
    <property type="entry name" value="Ump1"/>
</dbReference>
<evidence type="ECO:0000313" key="3">
    <source>
        <dbReference type="EMBL" id="RSH90963.1"/>
    </source>
</evidence>
<proteinExistence type="inferred from homology"/>
<dbReference type="GO" id="GO:0005737">
    <property type="term" value="C:cytoplasm"/>
    <property type="evidence" value="ECO:0007669"/>
    <property type="project" value="TreeGrafter"/>
</dbReference>
<dbReference type="PANTHER" id="PTHR12828">
    <property type="entry name" value="PROTEASOME MATURATION PROTEIN UMP1"/>
    <property type="match status" value="1"/>
</dbReference>
<sequence>MSLRLVPPTASTSNEAHVLSTKATAHPVTGTHDAFRHGLASAAQGVTPGNVTPLQARLEKWSSTQQQLQQTLQRNTFGLSVPLRQAMDLKAASESAHHPLLLASNPSALPLGGSHNTSLEILTGTDESIDAVDFMGGETPAGEILDVSSAMERSRGM</sequence>
<reference evidence="3 4" key="1">
    <citation type="submission" date="2018-11" db="EMBL/GenBank/DDBJ databases">
        <title>Genome sequence of Saitozyma podzolica DSM 27192.</title>
        <authorList>
            <person name="Aliyu H."/>
            <person name="Gorte O."/>
            <person name="Ochsenreither K."/>
        </authorList>
    </citation>
    <scope>NUCLEOTIDE SEQUENCE [LARGE SCALE GENOMIC DNA]</scope>
    <source>
        <strain evidence="3 4">DSM 27192</strain>
    </source>
</reference>
<name>A0A427YIR8_9TREE</name>
<dbReference type="EMBL" id="RSCD01000009">
    <property type="protein sequence ID" value="RSH90963.1"/>
    <property type="molecule type" value="Genomic_DNA"/>
</dbReference>
<evidence type="ECO:0000256" key="1">
    <source>
        <dbReference type="ARBA" id="ARBA00023186"/>
    </source>
</evidence>
<accession>A0A427YIR8</accession>
<dbReference type="STRING" id="1890683.A0A427YIR8"/>
<dbReference type="Proteomes" id="UP000279259">
    <property type="component" value="Unassembled WGS sequence"/>
</dbReference>
<comment type="caution">
    <text evidence="3">The sequence shown here is derived from an EMBL/GenBank/DDBJ whole genome shotgun (WGS) entry which is preliminary data.</text>
</comment>
<evidence type="ECO:0000313" key="4">
    <source>
        <dbReference type="Proteomes" id="UP000279259"/>
    </source>
</evidence>
<dbReference type="GO" id="GO:0005634">
    <property type="term" value="C:nucleus"/>
    <property type="evidence" value="ECO:0007669"/>
    <property type="project" value="TreeGrafter"/>
</dbReference>
<organism evidence="3 4">
    <name type="scientific">Saitozyma podzolica</name>
    <dbReference type="NCBI Taxonomy" id="1890683"/>
    <lineage>
        <taxon>Eukaryota</taxon>
        <taxon>Fungi</taxon>
        <taxon>Dikarya</taxon>
        <taxon>Basidiomycota</taxon>
        <taxon>Agaricomycotina</taxon>
        <taxon>Tremellomycetes</taxon>
        <taxon>Tremellales</taxon>
        <taxon>Trimorphomycetaceae</taxon>
        <taxon>Saitozyma</taxon>
    </lineage>
</organism>
<evidence type="ECO:0000256" key="2">
    <source>
        <dbReference type="ARBA" id="ARBA00043974"/>
    </source>
</evidence>
<keyword evidence="1" id="KW-0143">Chaperone</keyword>
<dbReference type="AlphaFoldDB" id="A0A427YIR8"/>
<dbReference type="PANTHER" id="PTHR12828:SF3">
    <property type="entry name" value="PROTEASOME MATURATION PROTEIN"/>
    <property type="match status" value="1"/>
</dbReference>
<protein>
    <recommendedName>
        <fullName evidence="5">Proteasome maturation protein</fullName>
    </recommendedName>
</protein>
<dbReference type="GO" id="GO:0043248">
    <property type="term" value="P:proteasome assembly"/>
    <property type="evidence" value="ECO:0007669"/>
    <property type="project" value="InterPro"/>
</dbReference>
<dbReference type="Pfam" id="PF05348">
    <property type="entry name" value="UMP1"/>
    <property type="match status" value="1"/>
</dbReference>
<gene>
    <name evidence="3" type="ORF">EHS25_010139</name>
</gene>